<evidence type="ECO:0000259" key="4">
    <source>
        <dbReference type="Pfam" id="PF03241"/>
    </source>
</evidence>
<gene>
    <name evidence="6" type="ORF">SAMN00768000_1263</name>
</gene>
<dbReference type="InterPro" id="IPR024719">
    <property type="entry name" value="HpaB/PvcC/4-BUDH_C"/>
</dbReference>
<organism evidence="6 7">
    <name type="scientific">Sulfobacillus thermosulfidooxidans (strain DSM 9293 / VKM B-1269 / AT-1)</name>
    <dbReference type="NCBI Taxonomy" id="929705"/>
    <lineage>
        <taxon>Bacteria</taxon>
        <taxon>Bacillati</taxon>
        <taxon>Bacillota</taxon>
        <taxon>Clostridia</taxon>
        <taxon>Eubacteriales</taxon>
        <taxon>Clostridiales Family XVII. Incertae Sedis</taxon>
        <taxon>Sulfobacillus</taxon>
    </lineage>
</organism>
<dbReference type="PIRSF" id="PIRSF000331">
    <property type="entry name" value="HpaA_HpaB"/>
    <property type="match status" value="1"/>
</dbReference>
<feature type="domain" description="HpaB/PvcC/4-BUDH N-terminal" evidence="5">
    <location>
        <begin position="6"/>
        <end position="269"/>
    </location>
</feature>
<evidence type="ECO:0000256" key="2">
    <source>
        <dbReference type="ARBA" id="ARBA00022827"/>
    </source>
</evidence>
<evidence type="ECO:0000256" key="3">
    <source>
        <dbReference type="ARBA" id="ARBA00023002"/>
    </source>
</evidence>
<keyword evidence="3" id="KW-0560">Oxidoreductase</keyword>
<dbReference type="RefSeq" id="WP_084661033.1">
    <property type="nucleotide sequence ID" value="NZ_FWWY01000001.1"/>
</dbReference>
<dbReference type="Gene3D" id="1.20.140.10">
    <property type="entry name" value="Butyryl-CoA Dehydrogenase, subunit A, domain 3"/>
    <property type="match status" value="1"/>
</dbReference>
<dbReference type="InterPro" id="IPR004925">
    <property type="entry name" value="HpaB/PvcC/4-BUDH"/>
</dbReference>
<evidence type="ECO:0000313" key="6">
    <source>
        <dbReference type="EMBL" id="SMC03764.1"/>
    </source>
</evidence>
<accession>A0A1W1WBT8</accession>
<protein>
    <submittedName>
        <fullName evidence="6">Aromatic ring hydroxylase</fullName>
    </submittedName>
</protein>
<dbReference type="AlphaFoldDB" id="A0A1W1WBT8"/>
<dbReference type="PANTHER" id="PTHR36117">
    <property type="entry name" value="4-HYDROXYPHENYLACETATE 3-MONOOXYGENASE-RELATED"/>
    <property type="match status" value="1"/>
</dbReference>
<keyword evidence="1" id="KW-0285">Flavoprotein</keyword>
<proteinExistence type="predicted"/>
<dbReference type="InterPro" id="IPR046373">
    <property type="entry name" value="Acyl-CoA_Oxase/DH_mid-dom_sf"/>
</dbReference>
<dbReference type="InterPro" id="IPR036250">
    <property type="entry name" value="AcylCo_DH-like_C"/>
</dbReference>
<dbReference type="OrthoDB" id="9785230at2"/>
<feature type="domain" description="HpaB/PvcC/4-BUDH C-terminal" evidence="4">
    <location>
        <begin position="278"/>
        <end position="473"/>
    </location>
</feature>
<evidence type="ECO:0000313" key="7">
    <source>
        <dbReference type="Proteomes" id="UP000192660"/>
    </source>
</evidence>
<dbReference type="Gene3D" id="1.10.3140.10">
    <property type="entry name" value="4-hydroxybutyryl-coa dehydratase, domain 1"/>
    <property type="match status" value="1"/>
</dbReference>
<dbReference type="Pfam" id="PF03241">
    <property type="entry name" value="HpaB"/>
    <property type="match status" value="1"/>
</dbReference>
<dbReference type="GO" id="GO:0016627">
    <property type="term" value="F:oxidoreductase activity, acting on the CH-CH group of donors"/>
    <property type="evidence" value="ECO:0007669"/>
    <property type="project" value="InterPro"/>
</dbReference>
<reference evidence="7" key="1">
    <citation type="submission" date="2017-04" db="EMBL/GenBank/DDBJ databases">
        <authorList>
            <person name="Varghese N."/>
            <person name="Submissions S."/>
        </authorList>
    </citation>
    <scope>NUCLEOTIDE SEQUENCE [LARGE SCALE GENOMIC DNA]</scope>
    <source>
        <strain evidence="7">DSM 9293</strain>
    </source>
</reference>
<keyword evidence="7" id="KW-1185">Reference proteome</keyword>
<dbReference type="EMBL" id="FWWY01000001">
    <property type="protein sequence ID" value="SMC03764.1"/>
    <property type="molecule type" value="Genomic_DNA"/>
</dbReference>
<evidence type="ECO:0000259" key="5">
    <source>
        <dbReference type="Pfam" id="PF11794"/>
    </source>
</evidence>
<dbReference type="PANTHER" id="PTHR36117:SF3">
    <property type="entry name" value="4-HYDROXYPHENYLACETATE 3-MONOOXYGENASE-RELATED"/>
    <property type="match status" value="1"/>
</dbReference>
<dbReference type="Gene3D" id="2.40.110.10">
    <property type="entry name" value="Butyryl-CoA Dehydrogenase, subunit A, domain 2"/>
    <property type="match status" value="1"/>
</dbReference>
<dbReference type="InterPro" id="IPR009100">
    <property type="entry name" value="AcylCoA_DH/oxidase_NM_dom_sf"/>
</dbReference>
<dbReference type="InterPro" id="IPR024674">
    <property type="entry name" value="HpaB/PvcC/4-BUDH_N"/>
</dbReference>
<sequence>MLQREEEYYASLRDGRRVFYRGELVEDVTAHPVLGKAIRHAAVDFRMAHDPAYRDLAVVSEGHDSFSRYYAVPQTAMDLKRRRDLIAEGTRLGGTVVPLIHEIGTDALFGLLEVLPDVDARYGTHYTERVRNFWTKARNHDWALAVAQTDVKGDRSRRPADQKSPDAYVRIVNRSSEGIWIRGTKVHTSVAINANWLLVLPTREMRAADQDYAVCCAVPVNAQGLTLVASPYLEHATDVWEHPLSAQHKMVETVTIFDDVFVPWDQVFLAGEWDAAGAIAKAFVEFHRFTAVSYKLPLLQALVGVASLLAEYNGIRHARHVQMALGDLVLYEMTVRSILDNAAEQGQRVASGIFRPNIPLVNLAKYHFATGLHQAFHRVQDIAGGLLVTAPSWEDWQNPQFGEWFEQAFAGHEIGGFERMAVMHLASDLVASELAAYHLVLAVHAEGSIEAERMTIVKDYPWAEAENEIRRLVRENNKYQRGLRKLTE</sequence>
<dbReference type="Pfam" id="PF11794">
    <property type="entry name" value="HpaB_N"/>
    <property type="match status" value="1"/>
</dbReference>
<dbReference type="SUPFAM" id="SSF47203">
    <property type="entry name" value="Acyl-CoA dehydrogenase C-terminal domain-like"/>
    <property type="match status" value="1"/>
</dbReference>
<name>A0A1W1WBT8_SULTA</name>
<dbReference type="SUPFAM" id="SSF56645">
    <property type="entry name" value="Acyl-CoA dehydrogenase NM domain-like"/>
    <property type="match status" value="1"/>
</dbReference>
<keyword evidence="2" id="KW-0274">FAD</keyword>
<dbReference type="STRING" id="28034.BFX07_09850"/>
<evidence type="ECO:0000256" key="1">
    <source>
        <dbReference type="ARBA" id="ARBA00022630"/>
    </source>
</evidence>
<dbReference type="Proteomes" id="UP000192660">
    <property type="component" value="Unassembled WGS sequence"/>
</dbReference>